<dbReference type="AlphaFoldDB" id="A0A1X1RK38"/>
<dbReference type="EMBL" id="LQOJ01000017">
    <property type="protein sequence ID" value="ORV08037.1"/>
    <property type="molecule type" value="Genomic_DNA"/>
</dbReference>
<evidence type="ECO:0000256" key="1">
    <source>
        <dbReference type="SAM" id="MobiDB-lite"/>
    </source>
</evidence>
<protein>
    <recommendedName>
        <fullName evidence="6">TrbL/VirB6 plasmid conjugal transfer protein</fullName>
    </recommendedName>
</protein>
<evidence type="ECO:0000313" key="4">
    <source>
        <dbReference type="EMBL" id="ORV08037.1"/>
    </source>
</evidence>
<feature type="transmembrane region" description="Helical" evidence="2">
    <location>
        <begin position="148"/>
        <end position="165"/>
    </location>
</feature>
<keyword evidence="5" id="KW-1185">Reference proteome</keyword>
<feature type="compositionally biased region" description="Low complexity" evidence="1">
    <location>
        <begin position="561"/>
        <end position="582"/>
    </location>
</feature>
<keyword evidence="2" id="KW-1133">Transmembrane helix</keyword>
<feature type="transmembrane region" description="Helical" evidence="2">
    <location>
        <begin position="364"/>
        <end position="389"/>
    </location>
</feature>
<feature type="chain" id="PRO_5013004607" description="TrbL/VirB6 plasmid conjugal transfer protein" evidence="3">
    <location>
        <begin position="28"/>
        <end position="666"/>
    </location>
</feature>
<gene>
    <name evidence="4" type="ORF">AWC04_02505</name>
</gene>
<feature type="transmembrane region" description="Helical" evidence="2">
    <location>
        <begin position="409"/>
        <end position="427"/>
    </location>
</feature>
<keyword evidence="2" id="KW-0472">Membrane</keyword>
<feature type="compositionally biased region" description="Low complexity" evidence="1">
    <location>
        <begin position="514"/>
        <end position="535"/>
    </location>
</feature>
<feature type="transmembrane region" description="Helical" evidence="2">
    <location>
        <begin position="124"/>
        <end position="142"/>
    </location>
</feature>
<feature type="transmembrane region" description="Helical" evidence="2">
    <location>
        <begin position="305"/>
        <end position="327"/>
    </location>
</feature>
<feature type="signal peptide" evidence="3">
    <location>
        <begin position="1"/>
        <end position="27"/>
    </location>
</feature>
<dbReference type="STRING" id="1793.AWC04_02505"/>
<feature type="region of interest" description="Disordered" evidence="1">
    <location>
        <begin position="467"/>
        <end position="582"/>
    </location>
</feature>
<name>A0A1X1RK38_MYCFA</name>
<organism evidence="4 5">
    <name type="scientific">Mycolicibacterium fallax</name>
    <name type="common">Mycobacterium fallax</name>
    <dbReference type="NCBI Taxonomy" id="1793"/>
    <lineage>
        <taxon>Bacteria</taxon>
        <taxon>Bacillati</taxon>
        <taxon>Actinomycetota</taxon>
        <taxon>Actinomycetes</taxon>
        <taxon>Mycobacteriales</taxon>
        <taxon>Mycobacteriaceae</taxon>
        <taxon>Mycolicibacterium</taxon>
    </lineage>
</organism>
<reference evidence="4 5" key="1">
    <citation type="submission" date="2016-01" db="EMBL/GenBank/DDBJ databases">
        <title>The new phylogeny of the genus Mycobacterium.</title>
        <authorList>
            <person name="Tarcisio F."/>
            <person name="Conor M."/>
            <person name="Antonella G."/>
            <person name="Elisabetta G."/>
            <person name="Giulia F.S."/>
            <person name="Sara T."/>
            <person name="Anna F."/>
            <person name="Clotilde B."/>
            <person name="Roberto B."/>
            <person name="Veronica D.S."/>
            <person name="Fabio R."/>
            <person name="Monica P."/>
            <person name="Olivier J."/>
            <person name="Enrico T."/>
            <person name="Nicola S."/>
        </authorList>
    </citation>
    <scope>NUCLEOTIDE SEQUENCE [LARGE SCALE GENOMIC DNA]</scope>
    <source>
        <strain evidence="4 5">DSM 44179</strain>
    </source>
</reference>
<feature type="compositionally biased region" description="Basic and acidic residues" evidence="1">
    <location>
        <begin position="467"/>
        <end position="476"/>
    </location>
</feature>
<comment type="caution">
    <text evidence="4">The sequence shown here is derived from an EMBL/GenBank/DDBJ whole genome shotgun (WGS) entry which is preliminary data.</text>
</comment>
<sequence>MRRAVRLSQFVSASWLCALIFAPQATAAGVGTAVAWSGLHDSRGVALGSYFIGMIDMTEAIRGQATDVNPLNPFSLLPGLLSRMAAALTYAQVSAWLGACCGFLLLICGLGISVVKFALGPQWLAWLASLCAPIIVGIRAMLDELHVVPAALLICLFVGSMIALTKGTGRGVGIMLSGFLVILLTKWFLSDPVNDTTGPNSILRAGQTLGFVMAMGMASNGRLTSDTNAVAGQVEQLGTWMVDVFARQTVQLMNFGQVIDAVPGCADAWDSALATGNPQAPVEAMKNCGAGDAYLYASQLSGESIGIFFLTNCMVLLGLLGLCYIAAEVLRIGFKAFFNLFILLPAAAVAVAPGPQRQFAKRSALKTVVHGLEMMFATGIFGVVVIFIGKVMNGTLPGAPNIDHPLAKIAVMMLIACGAAAAFRALLHAAGDRGLPTPWTAVKLAAAQGKSGSPVRQLKNAREFYRHKNKNEHIPGLDESGSAGPSRPGRRPHPPVTASQKTTPGRAEGPQPPEAGSAGPGPAAAGPPGQPGASGPKPPAPTPTPAAAGRAAPPPPPPPAAGGAAAASGGTAAGGAAAAGASAAVPHLALLSVATSDTGGSAGRPAPPAPGRTPVQPPAVAPPRHSEPGGPAQKPGAQGEDWPAPTPRDRGGGRRPARTSPPAPDR</sequence>
<feature type="transmembrane region" description="Helical" evidence="2">
    <location>
        <begin position="172"/>
        <end position="189"/>
    </location>
</feature>
<feature type="transmembrane region" description="Helical" evidence="2">
    <location>
        <begin position="93"/>
        <end position="112"/>
    </location>
</feature>
<accession>A0A1X1RK38</accession>
<evidence type="ECO:0000256" key="3">
    <source>
        <dbReference type="SAM" id="SignalP"/>
    </source>
</evidence>
<feature type="compositionally biased region" description="Pro residues" evidence="1">
    <location>
        <begin position="605"/>
        <end position="621"/>
    </location>
</feature>
<feature type="region of interest" description="Disordered" evidence="1">
    <location>
        <begin position="595"/>
        <end position="666"/>
    </location>
</feature>
<proteinExistence type="predicted"/>
<feature type="transmembrane region" description="Helical" evidence="2">
    <location>
        <begin position="333"/>
        <end position="352"/>
    </location>
</feature>
<evidence type="ECO:0000313" key="5">
    <source>
        <dbReference type="Proteomes" id="UP000193484"/>
    </source>
</evidence>
<evidence type="ECO:0000256" key="2">
    <source>
        <dbReference type="SAM" id="Phobius"/>
    </source>
</evidence>
<dbReference type="Proteomes" id="UP000193484">
    <property type="component" value="Unassembled WGS sequence"/>
</dbReference>
<evidence type="ECO:0008006" key="6">
    <source>
        <dbReference type="Google" id="ProtNLM"/>
    </source>
</evidence>
<feature type="compositionally biased region" description="Low complexity" evidence="1">
    <location>
        <begin position="628"/>
        <end position="639"/>
    </location>
</feature>
<keyword evidence="2" id="KW-0812">Transmembrane</keyword>
<keyword evidence="3" id="KW-0732">Signal</keyword>